<evidence type="ECO:0000313" key="2">
    <source>
        <dbReference type="Proteomes" id="UP000092993"/>
    </source>
</evidence>
<gene>
    <name evidence="1" type="ORF">A0H81_11954</name>
</gene>
<reference evidence="1 2" key="1">
    <citation type="submission" date="2016-03" db="EMBL/GenBank/DDBJ databases">
        <title>Whole genome sequencing of Grifola frondosa 9006-11.</title>
        <authorList>
            <person name="Min B."/>
            <person name="Park H."/>
            <person name="Kim J.-G."/>
            <person name="Cho H."/>
            <person name="Oh Y.-L."/>
            <person name="Kong W.-S."/>
            <person name="Choi I.-G."/>
        </authorList>
    </citation>
    <scope>NUCLEOTIDE SEQUENCE [LARGE SCALE GENOMIC DNA]</scope>
    <source>
        <strain evidence="1 2">9006-11</strain>
    </source>
</reference>
<comment type="caution">
    <text evidence="1">The sequence shown here is derived from an EMBL/GenBank/DDBJ whole genome shotgun (WGS) entry which is preliminary data.</text>
</comment>
<name>A0A1C7LTM1_GRIFR</name>
<dbReference type="AlphaFoldDB" id="A0A1C7LTM1"/>
<sequence>MQSSIPIPGATACFLESQTVDLEAVGDDYDEETETLKAALEIDKLQLADTDDEQYVTLPDTTNHVPENIRPEELYARIKDVSQNVVVTSTLKEYARSETSGLDLANSPFLTHVFQFFLPQPLDNLHEVLYEIRIY</sequence>
<keyword evidence="2" id="KW-1185">Reference proteome</keyword>
<organism evidence="1 2">
    <name type="scientific">Grifola frondosa</name>
    <name type="common">Maitake</name>
    <name type="synonym">Polyporus frondosus</name>
    <dbReference type="NCBI Taxonomy" id="5627"/>
    <lineage>
        <taxon>Eukaryota</taxon>
        <taxon>Fungi</taxon>
        <taxon>Dikarya</taxon>
        <taxon>Basidiomycota</taxon>
        <taxon>Agaricomycotina</taxon>
        <taxon>Agaricomycetes</taxon>
        <taxon>Polyporales</taxon>
        <taxon>Grifolaceae</taxon>
        <taxon>Grifola</taxon>
    </lineage>
</organism>
<accession>A0A1C7LTM1</accession>
<dbReference type="EMBL" id="LUGG01000022">
    <property type="protein sequence ID" value="OBZ68155.1"/>
    <property type="molecule type" value="Genomic_DNA"/>
</dbReference>
<protein>
    <submittedName>
        <fullName evidence="1">Uncharacterized protein</fullName>
    </submittedName>
</protein>
<evidence type="ECO:0000313" key="1">
    <source>
        <dbReference type="EMBL" id="OBZ68155.1"/>
    </source>
</evidence>
<dbReference type="Proteomes" id="UP000092993">
    <property type="component" value="Unassembled WGS sequence"/>
</dbReference>
<proteinExistence type="predicted"/>